<evidence type="ECO:0000256" key="5">
    <source>
        <dbReference type="ARBA" id="ARBA00022737"/>
    </source>
</evidence>
<sequence>MPRVRSSVSAGAEAQQACNDHLHPHHPARRHMFKLWESLPKLGNAKPTQQAPDQSRYIAKGPQPMLGNEMPSREDFQLANATCILWDPETMWPAAKLRRCMKCPSCKSSKRVQADGHSDVRRVISRTGSAFVMTRKYRCKGCPGKQASTAVEVVDLEDAAMEEAPHKRRRLSGAPASSTFLAYSPHVMAQLPRYVHDSLNIIFTHRSAVESKFIDEITHRVSRGLSFAEAADEIHAGVRRQFSADSCSYADFYRQNNAEPPDFGHPLDGEHLWSPSFLVDVWLEAIEPVVRWSERHMATITGKILCSDHTFRSAKYIRDSHHKRVYDAFFTVMNECGQVMGQWLTSGQSHAEIKPGLQSVINRFPPGRGPEIMYVDNARASAPSLEKMMAGVRVLDDPTHLMRRFIRACPSGHSLIGEFAKGLSDAIFQWHAPDKLAMVRRLQAENDNEPKPRKWWTRRCRRIIPAKEQLAENLKNLMDRDWKDASGRTLKTPELLDVYANALINVNENRVSDPYDVEEMFINISSDPENPHWVAFRGCSKGEGYHPGLHATFKGNNYTPSMARAMVAVHNLRHNITCGQRFFGLPDHGWEIWREDPDFSPHIVDSGDTDSANLGLLSLPALRNTDVIPPDDILPRPDDGRDDVLGGADPDVNDLLQELPTSGNVPSSQGLHGRSESHADAGSNLSSASTPRHAHLRPSVAPSSTPEETKLRETAKQFGILWGWTYQESVHQQGSCGLCKRPLSEAVNNAGRLWRPCHVHCHAKSPGGVCCSALGQNWVHVACAFQSAAAGDDSLQDWKADLTFSIFHRRLAEVSMTRFGGLHLLAQSSPGRYLTPPLRAQPPQMAATGVFKNEGSQPSISNHLNGTMDQNRGPYGPAWTDCDPNRAYAPLGAQQSNPGASASACLGSAALGSHHQDAGGHDDWQSLGPDIVHDALQPVRPQSDDECPEQSLPGLPTPVPTRCRRICTDHVNQDAHHSPAHEGTCLHGVSAAHRVSIVTAAAASDSGLVAQHLPCLGDPSLGAAMLHSSHPPHGQQASGPVQSATRHVAIGSNGTHGISPPISRPPGVMPLGAEMTGQALTSPAMRDNMADARGPLPCANWAEGVQRQLVGFSDPVYAEKLNLELATMGDLKLVERPQNYALRPHGQQNIRANIKVSSTETGAIFGNIFYESTGHSDRSVVVLNDIHIDIMDYISPASCPDVQFRSMWAEFEWENKVAVNTTINDVNSFLKHIVSSTNTKCLTPPSALDGECGFLAANLYAKSVFGEDALVNVSVEKGLDGKLAGYIRIRSKTQGIALSLGDKLILKQKG</sequence>
<feature type="region of interest" description="Disordered" evidence="11">
    <location>
        <begin position="1"/>
        <end position="25"/>
    </location>
</feature>
<dbReference type="PANTHER" id="PTHR10635">
    <property type="entry name" value="COATOMER SUBUNIT BETA"/>
    <property type="match status" value="1"/>
</dbReference>
<evidence type="ECO:0000256" key="3">
    <source>
        <dbReference type="ARBA" id="ARBA00022448"/>
    </source>
</evidence>
<evidence type="ECO:0000259" key="13">
    <source>
        <dbReference type="Pfam" id="PF14806"/>
    </source>
</evidence>
<keyword evidence="10" id="KW-0968">Cytoplasmic vesicle</keyword>
<dbReference type="InterPro" id="IPR029446">
    <property type="entry name" value="COPB1_appendage_platform_dom"/>
</dbReference>
<keyword evidence="6" id="KW-0931">ER-Golgi transport</keyword>
<accession>A0AAW1RLM0</accession>
<dbReference type="PANTHER" id="PTHR10635:SF0">
    <property type="entry name" value="COATOMER SUBUNIT BETA"/>
    <property type="match status" value="1"/>
</dbReference>
<evidence type="ECO:0000259" key="12">
    <source>
        <dbReference type="Pfam" id="PF07718"/>
    </source>
</evidence>
<evidence type="ECO:0000313" key="15">
    <source>
        <dbReference type="Proteomes" id="UP001438707"/>
    </source>
</evidence>
<keyword evidence="3" id="KW-0813">Transport</keyword>
<evidence type="ECO:0000256" key="7">
    <source>
        <dbReference type="ARBA" id="ARBA00022927"/>
    </source>
</evidence>
<dbReference type="Pfam" id="PF14806">
    <property type="entry name" value="Coatomer_b_Cpla"/>
    <property type="match status" value="1"/>
</dbReference>
<organism evidence="14 15">
    <name type="scientific">Apatococcus lobatus</name>
    <dbReference type="NCBI Taxonomy" id="904363"/>
    <lineage>
        <taxon>Eukaryota</taxon>
        <taxon>Viridiplantae</taxon>
        <taxon>Chlorophyta</taxon>
        <taxon>core chlorophytes</taxon>
        <taxon>Trebouxiophyceae</taxon>
        <taxon>Chlorellales</taxon>
        <taxon>Chlorellaceae</taxon>
        <taxon>Apatococcus</taxon>
    </lineage>
</organism>
<comment type="caution">
    <text evidence="14">The sequence shown here is derived from an EMBL/GenBank/DDBJ whole genome shotgun (WGS) entry which is preliminary data.</text>
</comment>
<dbReference type="GO" id="GO:0000139">
    <property type="term" value="C:Golgi membrane"/>
    <property type="evidence" value="ECO:0007669"/>
    <property type="project" value="UniProtKB-SubCell"/>
</dbReference>
<comment type="subcellular location">
    <subcellularLocation>
        <location evidence="2">Cytoplasmic vesicle</location>
        <location evidence="2">COPI-coated vesicle membrane</location>
        <topology evidence="2">Peripheral membrane protein</topology>
        <orientation evidence="2">Cytoplasmic side</orientation>
    </subcellularLocation>
    <subcellularLocation>
        <location evidence="1">Golgi apparatus membrane</location>
        <topology evidence="1">Peripheral membrane protein</topology>
        <orientation evidence="1">Cytoplasmic side</orientation>
    </subcellularLocation>
</comment>
<dbReference type="GO" id="GO:0030126">
    <property type="term" value="C:COPI vesicle coat"/>
    <property type="evidence" value="ECO:0007669"/>
    <property type="project" value="InterPro"/>
</dbReference>
<feature type="region of interest" description="Disordered" evidence="11">
    <location>
        <begin position="626"/>
        <end position="711"/>
    </location>
</feature>
<reference evidence="14 15" key="1">
    <citation type="journal article" date="2024" name="Nat. Commun.">
        <title>Phylogenomics reveals the evolutionary origins of lichenization in chlorophyte algae.</title>
        <authorList>
            <person name="Puginier C."/>
            <person name="Libourel C."/>
            <person name="Otte J."/>
            <person name="Skaloud P."/>
            <person name="Haon M."/>
            <person name="Grisel S."/>
            <person name="Petersen M."/>
            <person name="Berrin J.G."/>
            <person name="Delaux P.M."/>
            <person name="Dal Grande F."/>
            <person name="Keller J."/>
        </authorList>
    </citation>
    <scope>NUCLEOTIDE SEQUENCE [LARGE SCALE GENOMIC DNA]</scope>
    <source>
        <strain evidence="14 15">SAG 2145</strain>
    </source>
</reference>
<dbReference type="GO" id="GO:0006888">
    <property type="term" value="P:endoplasmic reticulum to Golgi vesicle-mediated transport"/>
    <property type="evidence" value="ECO:0007669"/>
    <property type="project" value="TreeGrafter"/>
</dbReference>
<dbReference type="GO" id="GO:0005198">
    <property type="term" value="F:structural molecule activity"/>
    <property type="evidence" value="ECO:0007669"/>
    <property type="project" value="InterPro"/>
</dbReference>
<evidence type="ECO:0000256" key="8">
    <source>
        <dbReference type="ARBA" id="ARBA00023034"/>
    </source>
</evidence>
<dbReference type="EMBL" id="JALJOS010000009">
    <property type="protein sequence ID" value="KAK9834597.1"/>
    <property type="molecule type" value="Genomic_DNA"/>
</dbReference>
<protein>
    <submittedName>
        <fullName evidence="14">Uncharacterized protein</fullName>
    </submittedName>
</protein>
<feature type="domain" description="Coatomer beta subunit appendage platform" evidence="13">
    <location>
        <begin position="1177"/>
        <end position="1304"/>
    </location>
</feature>
<keyword evidence="8" id="KW-0333">Golgi apparatus</keyword>
<evidence type="ECO:0000256" key="11">
    <source>
        <dbReference type="SAM" id="MobiDB-lite"/>
    </source>
</evidence>
<keyword evidence="15" id="KW-1185">Reference proteome</keyword>
<dbReference type="InterPro" id="IPR011710">
    <property type="entry name" value="Coatomer_bsu_C"/>
</dbReference>
<proteinExistence type="predicted"/>
<feature type="compositionally biased region" description="Polar residues" evidence="11">
    <location>
        <begin position="659"/>
        <end position="670"/>
    </location>
</feature>
<evidence type="ECO:0000256" key="10">
    <source>
        <dbReference type="ARBA" id="ARBA00023329"/>
    </source>
</evidence>
<evidence type="ECO:0000256" key="6">
    <source>
        <dbReference type="ARBA" id="ARBA00022892"/>
    </source>
</evidence>
<name>A0AAW1RLM0_9CHLO</name>
<gene>
    <name evidence="14" type="ORF">WJX74_005518</name>
</gene>
<dbReference type="Pfam" id="PF07718">
    <property type="entry name" value="Coatamer_beta_C"/>
    <property type="match status" value="1"/>
</dbReference>
<dbReference type="GO" id="GO:0006891">
    <property type="term" value="P:intra-Golgi vesicle-mediated transport"/>
    <property type="evidence" value="ECO:0007669"/>
    <property type="project" value="TreeGrafter"/>
</dbReference>
<feature type="domain" description="Coatomer beta subunit C-terminal" evidence="12">
    <location>
        <begin position="1120"/>
        <end position="1171"/>
    </location>
</feature>
<evidence type="ECO:0000256" key="2">
    <source>
        <dbReference type="ARBA" id="ARBA00004347"/>
    </source>
</evidence>
<evidence type="ECO:0000256" key="9">
    <source>
        <dbReference type="ARBA" id="ARBA00023136"/>
    </source>
</evidence>
<dbReference type="Proteomes" id="UP001438707">
    <property type="component" value="Unassembled WGS sequence"/>
</dbReference>
<dbReference type="GO" id="GO:0006886">
    <property type="term" value="P:intracellular protein transport"/>
    <property type="evidence" value="ECO:0007669"/>
    <property type="project" value="InterPro"/>
</dbReference>
<keyword evidence="7" id="KW-0653">Protein transport</keyword>
<evidence type="ECO:0000256" key="1">
    <source>
        <dbReference type="ARBA" id="ARBA00004255"/>
    </source>
</evidence>
<keyword evidence="4" id="KW-0963">Cytoplasm</keyword>
<evidence type="ECO:0000313" key="14">
    <source>
        <dbReference type="EMBL" id="KAK9834597.1"/>
    </source>
</evidence>
<keyword evidence="5" id="KW-0677">Repeat</keyword>
<dbReference type="InterPro" id="IPR016460">
    <property type="entry name" value="COPB1"/>
</dbReference>
<evidence type="ECO:0000256" key="4">
    <source>
        <dbReference type="ARBA" id="ARBA00022490"/>
    </source>
</evidence>
<keyword evidence="9" id="KW-0472">Membrane</keyword>
<feature type="compositionally biased region" description="Basic and acidic residues" evidence="11">
    <location>
        <begin position="633"/>
        <end position="644"/>
    </location>
</feature>